<protein>
    <recommendedName>
        <fullName evidence="4">Tryptophan-rich sensory protein</fullName>
    </recommendedName>
</protein>
<sequence>MVEKIKRSTSIWITLNLVFFFAMLGINYLGSTGFFNGMGQKDVSDKYTTLLTPAGFAFSIWGVIYTLILISLIYFFVKRKEIMISQLINEISPLFILSCILNMGWIIAFSYEKVGLSTLFILGMVVVILLIVEKIYKSREEIPYTLTGIAFTLYGAWVFIASILNVAIFLVQQNWGGFGIPDSVWAMIMIIVAIVLTLSYLLLYKNAVFPISLAWAFWGIYNSYSSGSIKSSMDEVIQTMLLIGIGIFIVAIIITFIKNKFAIFPKSNA</sequence>
<gene>
    <name evidence="2" type="ORF">JEOPIN946_01595</name>
</gene>
<comment type="caution">
    <text evidence="2">The sequence shown here is derived from an EMBL/GenBank/DDBJ whole genome shotgun (WGS) entry which is preliminary data.</text>
</comment>
<dbReference type="InterPro" id="IPR038330">
    <property type="entry name" value="TspO/MBR-related_sf"/>
</dbReference>
<dbReference type="Gene3D" id="1.20.1260.100">
    <property type="entry name" value="TspO/MBR protein"/>
    <property type="match status" value="1"/>
</dbReference>
<keyword evidence="1" id="KW-1133">Transmembrane helix</keyword>
<keyword evidence="3" id="KW-1185">Reference proteome</keyword>
<proteinExistence type="predicted"/>
<dbReference type="Proteomes" id="UP000588186">
    <property type="component" value="Unassembled WGS sequence"/>
</dbReference>
<name>A0A6V7RPJ7_9BACL</name>
<keyword evidence="1" id="KW-0812">Transmembrane</keyword>
<evidence type="ECO:0000256" key="1">
    <source>
        <dbReference type="SAM" id="Phobius"/>
    </source>
</evidence>
<feature type="transmembrane region" description="Helical" evidence="1">
    <location>
        <begin position="50"/>
        <end position="75"/>
    </location>
</feature>
<dbReference type="AlphaFoldDB" id="A0A6V7RPJ7"/>
<dbReference type="PANTHER" id="PTHR33802:SF1">
    <property type="entry name" value="XK-RELATED PROTEIN"/>
    <property type="match status" value="1"/>
</dbReference>
<accession>A0A6V7RPJ7</accession>
<keyword evidence="1" id="KW-0472">Membrane</keyword>
<feature type="transmembrane region" description="Helical" evidence="1">
    <location>
        <begin position="236"/>
        <end position="257"/>
    </location>
</feature>
<evidence type="ECO:0008006" key="4">
    <source>
        <dbReference type="Google" id="ProtNLM"/>
    </source>
</evidence>
<organism evidence="2 3">
    <name type="scientific">Phocicoccus pinnipedialis</name>
    <dbReference type="NCBI Taxonomy" id="110845"/>
    <lineage>
        <taxon>Bacteria</taxon>
        <taxon>Bacillati</taxon>
        <taxon>Bacillota</taxon>
        <taxon>Bacilli</taxon>
        <taxon>Bacillales</taxon>
        <taxon>Salinicoccaceae</taxon>
        <taxon>Phocicoccus</taxon>
    </lineage>
</organism>
<feature type="transmembrane region" description="Helical" evidence="1">
    <location>
        <begin position="144"/>
        <end position="171"/>
    </location>
</feature>
<reference evidence="2 3" key="1">
    <citation type="submission" date="2020-07" db="EMBL/GenBank/DDBJ databases">
        <authorList>
            <person name="Criscuolo A."/>
        </authorList>
    </citation>
    <scope>NUCLEOTIDE SEQUENCE [LARGE SCALE GENOMIC DNA]</scope>
    <source>
        <strain evidence="2">CIP107946</strain>
    </source>
</reference>
<feature type="transmembrane region" description="Helical" evidence="1">
    <location>
        <begin position="114"/>
        <end position="132"/>
    </location>
</feature>
<dbReference type="EMBL" id="CAJEWB010000013">
    <property type="protein sequence ID" value="CAD2079588.1"/>
    <property type="molecule type" value="Genomic_DNA"/>
</dbReference>
<feature type="transmembrane region" description="Helical" evidence="1">
    <location>
        <begin position="183"/>
        <end position="202"/>
    </location>
</feature>
<evidence type="ECO:0000313" key="3">
    <source>
        <dbReference type="Proteomes" id="UP000588186"/>
    </source>
</evidence>
<feature type="transmembrane region" description="Helical" evidence="1">
    <location>
        <begin position="12"/>
        <end position="30"/>
    </location>
</feature>
<dbReference type="RefSeq" id="WP_186078406.1">
    <property type="nucleotide sequence ID" value="NZ_CAJEWB010000013.1"/>
</dbReference>
<feature type="transmembrane region" description="Helical" evidence="1">
    <location>
        <begin position="87"/>
        <end position="108"/>
    </location>
</feature>
<feature type="transmembrane region" description="Helical" evidence="1">
    <location>
        <begin position="207"/>
        <end position="224"/>
    </location>
</feature>
<evidence type="ECO:0000313" key="2">
    <source>
        <dbReference type="EMBL" id="CAD2079588.1"/>
    </source>
</evidence>
<dbReference type="PANTHER" id="PTHR33802">
    <property type="entry name" value="SI:CH211-161H7.5-RELATED"/>
    <property type="match status" value="1"/>
</dbReference>